<dbReference type="GeneID" id="37878917"/>
<dbReference type="AlphaFoldDB" id="A0A343TM58"/>
<feature type="compositionally biased region" description="Acidic residues" evidence="2">
    <location>
        <begin position="121"/>
        <end position="135"/>
    </location>
</feature>
<dbReference type="EMBL" id="CP025066">
    <property type="protein sequence ID" value="AUX10180.1"/>
    <property type="molecule type" value="Genomic_DNA"/>
</dbReference>
<dbReference type="KEGG" id="hdf:AArcSl_2560"/>
<dbReference type="Proteomes" id="UP000263012">
    <property type="component" value="Chromosome"/>
</dbReference>
<dbReference type="InterPro" id="IPR043816">
    <property type="entry name" value="DUF5798"/>
</dbReference>
<sequence length="135" mass="14423">MGLGGTAKKIQTLADTAEKMYQRLNELREQVQATQESVTDTTDRVKRLENEMAEQRALLNAVAAELDIDVETVSAEAHISDAEVAEETHEETPEGAAEETHEETPEGAAEETPGGASGDAPDGDGDREDPETASD</sequence>
<reference evidence="4" key="1">
    <citation type="submission" date="2017-11" db="EMBL/GenBank/DDBJ databases">
        <title>Phenotypic and genomic properties of facultatively anaerobic sulfur-reducing natronoarchaea from hypersaline soda lakes.</title>
        <authorList>
            <person name="Sorokin D.Y."/>
            <person name="Kublanov I.V."/>
            <person name="Roman P."/>
            <person name="Sinninghe Damste J.S."/>
            <person name="Golyshin P.N."/>
            <person name="Rojo D."/>
            <person name="Ciordia S."/>
            <person name="Mena M.D.C."/>
            <person name="Ferrer M."/>
            <person name="Messina E."/>
            <person name="Smedile F."/>
            <person name="La Spada G."/>
            <person name="La Cono V."/>
            <person name="Yakimov M.M."/>
        </authorList>
    </citation>
    <scope>NUCLEOTIDE SEQUENCE [LARGE SCALE GENOMIC DNA]</scope>
    <source>
        <strain evidence="4">AArc-Sl</strain>
    </source>
</reference>
<feature type="compositionally biased region" description="Basic and acidic residues" evidence="2">
    <location>
        <begin position="78"/>
        <end position="104"/>
    </location>
</feature>
<evidence type="ECO:0000313" key="3">
    <source>
        <dbReference type="EMBL" id="AUX10180.1"/>
    </source>
</evidence>
<name>A0A343TM58_9EURY</name>
<feature type="coiled-coil region" evidence="1">
    <location>
        <begin position="7"/>
        <end position="65"/>
    </location>
</feature>
<evidence type="ECO:0000256" key="2">
    <source>
        <dbReference type="SAM" id="MobiDB-lite"/>
    </source>
</evidence>
<dbReference type="Gene3D" id="1.20.5.300">
    <property type="match status" value="1"/>
</dbReference>
<feature type="region of interest" description="Disordered" evidence="2">
    <location>
        <begin position="77"/>
        <end position="135"/>
    </location>
</feature>
<proteinExistence type="predicted"/>
<keyword evidence="4" id="KW-1185">Reference proteome</keyword>
<accession>A0A343TM58</accession>
<organism evidence="3 4">
    <name type="scientific">Halalkaliarchaeum desulfuricum</name>
    <dbReference type="NCBI Taxonomy" id="2055893"/>
    <lineage>
        <taxon>Archaea</taxon>
        <taxon>Methanobacteriati</taxon>
        <taxon>Methanobacteriota</taxon>
        <taxon>Stenosarchaea group</taxon>
        <taxon>Halobacteria</taxon>
        <taxon>Halobacteriales</taxon>
        <taxon>Haloferacaceae</taxon>
        <taxon>Halalkaliarchaeum</taxon>
    </lineage>
</organism>
<dbReference type="RefSeq" id="WP_119820006.1">
    <property type="nucleotide sequence ID" value="NZ_CP025066.1"/>
</dbReference>
<dbReference type="Pfam" id="PF19111">
    <property type="entry name" value="DUF5798"/>
    <property type="match status" value="1"/>
</dbReference>
<feature type="compositionally biased region" description="Low complexity" evidence="2">
    <location>
        <begin position="106"/>
        <end position="120"/>
    </location>
</feature>
<evidence type="ECO:0000313" key="4">
    <source>
        <dbReference type="Proteomes" id="UP000263012"/>
    </source>
</evidence>
<keyword evidence="1" id="KW-0175">Coiled coil</keyword>
<protein>
    <submittedName>
        <fullName evidence="3">Uncharacterized protein</fullName>
    </submittedName>
</protein>
<gene>
    <name evidence="3" type="ORF">AArcSl_2560</name>
</gene>
<evidence type="ECO:0000256" key="1">
    <source>
        <dbReference type="SAM" id="Coils"/>
    </source>
</evidence>
<dbReference type="OrthoDB" id="204612at2157"/>